<dbReference type="InterPro" id="IPR050352">
    <property type="entry name" value="ABCG_transporters"/>
</dbReference>
<dbReference type="InterPro" id="IPR027417">
    <property type="entry name" value="P-loop_NTPase"/>
</dbReference>
<feature type="transmembrane region" description="Helical" evidence="9">
    <location>
        <begin position="582"/>
        <end position="604"/>
    </location>
</feature>
<dbReference type="KEGG" id="dpo:4816302"/>
<evidence type="ECO:0000256" key="2">
    <source>
        <dbReference type="ARBA" id="ARBA00005814"/>
    </source>
</evidence>
<evidence type="ECO:0000256" key="9">
    <source>
        <dbReference type="SAM" id="Phobius"/>
    </source>
</evidence>
<dbReference type="InterPro" id="IPR017871">
    <property type="entry name" value="ABC_transporter-like_CS"/>
</dbReference>
<keyword evidence="11" id="KW-1185">Reference proteome</keyword>
<evidence type="ECO:0000256" key="7">
    <source>
        <dbReference type="ARBA" id="ARBA00022989"/>
    </source>
</evidence>
<dbReference type="SUPFAM" id="SSF52540">
    <property type="entry name" value="P-loop containing nucleoside triphosphate hydrolases"/>
    <property type="match status" value="1"/>
</dbReference>
<evidence type="ECO:0000313" key="11">
    <source>
        <dbReference type="Proteomes" id="UP000001819"/>
    </source>
</evidence>
<dbReference type="AlphaFoldDB" id="A0A6I8UIM1"/>
<feature type="transmembrane region" description="Helical" evidence="9">
    <location>
        <begin position="500"/>
        <end position="522"/>
    </location>
</feature>
<dbReference type="PANTHER" id="PTHR48041">
    <property type="entry name" value="ABC TRANSPORTER G FAMILY MEMBER 28"/>
    <property type="match status" value="1"/>
</dbReference>
<dbReference type="InterPro" id="IPR003439">
    <property type="entry name" value="ABC_transporter-like_ATP-bd"/>
</dbReference>
<evidence type="ECO:0000313" key="12">
    <source>
        <dbReference type="RefSeq" id="XP_001355992.3"/>
    </source>
</evidence>
<accession>A0A6I8UIM1</accession>
<feature type="transmembrane region" description="Helical" evidence="9">
    <location>
        <begin position="388"/>
        <end position="411"/>
    </location>
</feature>
<evidence type="ECO:0000256" key="4">
    <source>
        <dbReference type="ARBA" id="ARBA00022692"/>
    </source>
</evidence>
<evidence type="ECO:0000256" key="5">
    <source>
        <dbReference type="ARBA" id="ARBA00022741"/>
    </source>
</evidence>
<sequence>MDSSKLLKNVYGIDIRFEDLVYQVNVPRQHEKKSVLKGITGTFKSGELTAIMGPSGAGKSSLMNILTGLTKSGVSGKIEIGKARKLCGYIMQDDHFFPYFTVEETMLMAATLKISNKCVSMKEKRTLIDYLLNSLKLTKTRQTKCSNLSGGQKKRLSIALELIDNPAVLFLDEPTTGLDSSSSFDTIQLLRGLANEGRTIVCTIHQPSTNIYNLFNLIYVLSAGRCTYQGTPQNTVMFLSSVGLECPPYHNPADFLLECVNGDYDDHTEDLAESAKDTRWRYDQQLMQGETAEPPSESQLAKFNESQSPGHVQKVEIQSMDSSKELTRHTYPPAEWMRLWLLIGRCHLQFFRDWTLTYLKLGVHIICAVLIGLFFGDSGSNATKQISNVGMIMIHCVYLWYTTIMPGILRYPSEIEIIKKETFNNWYKLRTYYLATIITSTPVHIIFSTVYITIGYLMTEQPVEMDRFVKYLLSAVVVTICADGLGVFLGTVLNPVNGTFVGAVSTCFMLMFSGFLILLNHIPAAMRIVASLSPLRYALENMVISLYGNHREQLICPPTEFYCHFKNAVTVLRQFGMEQGDFGYNIMMILGQITLFKVLAYFTLKHKIKRI</sequence>
<reference evidence="12 13" key="1">
    <citation type="submission" date="2025-04" db="UniProtKB">
        <authorList>
            <consortium name="RefSeq"/>
        </authorList>
    </citation>
    <scope>IDENTIFICATION</scope>
    <source>
        <strain evidence="12 13">MV-25-SWS-2005</strain>
        <tissue evidence="12 13">Whole body</tissue>
    </source>
</reference>
<feature type="domain" description="ABC transporter" evidence="10">
    <location>
        <begin position="15"/>
        <end position="248"/>
    </location>
</feature>
<comment type="similarity">
    <text evidence="2">Belongs to the ABC transporter superfamily. ABCG family. Eye pigment precursor importer (TC 3.A.1.204) subfamily.</text>
</comment>
<dbReference type="FunFam" id="3.40.50.300:FF:001077">
    <property type="entry name" value="Uncharacterized protein, isoform A"/>
    <property type="match status" value="1"/>
</dbReference>
<dbReference type="RefSeq" id="XP_015036626.2">
    <property type="nucleotide sequence ID" value="XM_015181140.2"/>
</dbReference>
<dbReference type="SMR" id="A0A6I8UIM1"/>
<dbReference type="Proteomes" id="UP000001819">
    <property type="component" value="Chromosome 4"/>
</dbReference>
<dbReference type="Gene3D" id="3.40.50.300">
    <property type="entry name" value="P-loop containing nucleotide triphosphate hydrolases"/>
    <property type="match status" value="1"/>
</dbReference>
<dbReference type="Pfam" id="PF00005">
    <property type="entry name" value="ABC_tran"/>
    <property type="match status" value="1"/>
</dbReference>
<evidence type="ECO:0000256" key="1">
    <source>
        <dbReference type="ARBA" id="ARBA00004141"/>
    </source>
</evidence>
<dbReference type="SMART" id="SM00382">
    <property type="entry name" value="AAA"/>
    <property type="match status" value="1"/>
</dbReference>
<evidence type="ECO:0000259" key="10">
    <source>
        <dbReference type="PROSITE" id="PS50893"/>
    </source>
</evidence>
<name>A0A6I8UIM1_DROPS</name>
<evidence type="ECO:0000256" key="8">
    <source>
        <dbReference type="ARBA" id="ARBA00023136"/>
    </source>
</evidence>
<gene>
    <name evidence="12 13 14" type="primary">LOC4816302</name>
</gene>
<keyword evidence="6 12" id="KW-0067">ATP-binding</keyword>
<keyword evidence="4 9" id="KW-0812">Transmembrane</keyword>
<feature type="transmembrane region" description="Helical" evidence="9">
    <location>
        <begin position="358"/>
        <end position="376"/>
    </location>
</feature>
<organism evidence="11 12">
    <name type="scientific">Drosophila pseudoobscura pseudoobscura</name>
    <name type="common">Fruit fly</name>
    <dbReference type="NCBI Taxonomy" id="46245"/>
    <lineage>
        <taxon>Eukaryota</taxon>
        <taxon>Metazoa</taxon>
        <taxon>Ecdysozoa</taxon>
        <taxon>Arthropoda</taxon>
        <taxon>Hexapoda</taxon>
        <taxon>Insecta</taxon>
        <taxon>Pterygota</taxon>
        <taxon>Neoptera</taxon>
        <taxon>Endopterygota</taxon>
        <taxon>Diptera</taxon>
        <taxon>Brachycera</taxon>
        <taxon>Muscomorpha</taxon>
        <taxon>Ephydroidea</taxon>
        <taxon>Drosophilidae</taxon>
        <taxon>Drosophila</taxon>
        <taxon>Sophophora</taxon>
    </lineage>
</organism>
<keyword evidence="5" id="KW-0547">Nucleotide-binding</keyword>
<keyword evidence="3" id="KW-0813">Transport</keyword>
<dbReference type="Pfam" id="PF01061">
    <property type="entry name" value="ABC2_membrane"/>
    <property type="match status" value="1"/>
</dbReference>
<evidence type="ECO:0000256" key="3">
    <source>
        <dbReference type="ARBA" id="ARBA00022448"/>
    </source>
</evidence>
<dbReference type="InterPro" id="IPR013525">
    <property type="entry name" value="ABC2_TM"/>
</dbReference>
<dbReference type="PROSITE" id="PS50893">
    <property type="entry name" value="ABC_TRANSPORTER_2"/>
    <property type="match status" value="1"/>
</dbReference>
<feature type="transmembrane region" description="Helical" evidence="9">
    <location>
        <begin position="432"/>
        <end position="459"/>
    </location>
</feature>
<keyword evidence="7 9" id="KW-1133">Transmembrane helix</keyword>
<dbReference type="PANTHER" id="PTHR48041:SF32">
    <property type="entry name" value="PROTEIN WHITE-LIKE PROTEIN"/>
    <property type="match status" value="1"/>
</dbReference>
<dbReference type="InterPro" id="IPR003593">
    <property type="entry name" value="AAA+_ATPase"/>
</dbReference>
<dbReference type="RefSeq" id="XP_015036625.2">
    <property type="nucleotide sequence ID" value="XM_015181139.2"/>
</dbReference>
<protein>
    <submittedName>
        <fullName evidence="12 13">ATP-binding cassette sub-family G member 1</fullName>
    </submittedName>
</protein>
<dbReference type="GO" id="GO:0005886">
    <property type="term" value="C:plasma membrane"/>
    <property type="evidence" value="ECO:0007669"/>
    <property type="project" value="TreeGrafter"/>
</dbReference>
<dbReference type="GO" id="GO:0140359">
    <property type="term" value="F:ABC-type transporter activity"/>
    <property type="evidence" value="ECO:0007669"/>
    <property type="project" value="InterPro"/>
</dbReference>
<dbReference type="GO" id="GO:0016887">
    <property type="term" value="F:ATP hydrolysis activity"/>
    <property type="evidence" value="ECO:0007669"/>
    <property type="project" value="InterPro"/>
</dbReference>
<dbReference type="PROSITE" id="PS00211">
    <property type="entry name" value="ABC_TRANSPORTER_1"/>
    <property type="match status" value="1"/>
</dbReference>
<dbReference type="CDD" id="cd03213">
    <property type="entry name" value="ABCG_EPDR"/>
    <property type="match status" value="1"/>
</dbReference>
<evidence type="ECO:0000313" key="14">
    <source>
        <dbReference type="RefSeq" id="XP_015036626.2"/>
    </source>
</evidence>
<dbReference type="RefSeq" id="XP_001355992.3">
    <property type="nucleotide sequence ID" value="XM_001355956.4"/>
</dbReference>
<comment type="subcellular location">
    <subcellularLocation>
        <location evidence="1">Membrane</location>
        <topology evidence="1">Multi-pass membrane protein</topology>
    </subcellularLocation>
</comment>
<keyword evidence="8 9" id="KW-0472">Membrane</keyword>
<dbReference type="GO" id="GO:0005524">
    <property type="term" value="F:ATP binding"/>
    <property type="evidence" value="ECO:0007669"/>
    <property type="project" value="UniProtKB-KW"/>
</dbReference>
<evidence type="ECO:0000313" key="13">
    <source>
        <dbReference type="RefSeq" id="XP_015036625.2"/>
    </source>
</evidence>
<proteinExistence type="inferred from homology"/>
<feature type="transmembrane region" description="Helical" evidence="9">
    <location>
        <begin position="471"/>
        <end position="493"/>
    </location>
</feature>
<evidence type="ECO:0000256" key="6">
    <source>
        <dbReference type="ARBA" id="ARBA00022840"/>
    </source>
</evidence>